<dbReference type="PANTHER" id="PTHR10877">
    <property type="entry name" value="POLYCYSTIN FAMILY MEMBER"/>
    <property type="match status" value="1"/>
</dbReference>
<comment type="caution">
    <text evidence="1">Lacks conserved residue(s) required for the propagation of feature annotation.</text>
</comment>
<dbReference type="SMART" id="SM00308">
    <property type="entry name" value="LH2"/>
    <property type="match status" value="1"/>
</dbReference>
<feature type="domain" description="PLAT" evidence="3">
    <location>
        <begin position="477"/>
        <end position="596"/>
    </location>
</feature>
<dbReference type="PANTHER" id="PTHR10877:SF183">
    <property type="entry name" value="AT14535P-RELATED"/>
    <property type="match status" value="1"/>
</dbReference>
<dbReference type="InterPro" id="IPR036392">
    <property type="entry name" value="PLAT/LH2_dom_sf"/>
</dbReference>
<dbReference type="InterPro" id="IPR001024">
    <property type="entry name" value="PLAT/LH2_dom"/>
</dbReference>
<dbReference type="SUPFAM" id="SSF49723">
    <property type="entry name" value="Lipase/lipooxygenase domain (PLAT/LH2 domain)"/>
    <property type="match status" value="1"/>
</dbReference>
<accession>A0A1I8H0K7</accession>
<dbReference type="InterPro" id="IPR051223">
    <property type="entry name" value="Polycystin"/>
</dbReference>
<evidence type="ECO:0000313" key="4">
    <source>
        <dbReference type="Proteomes" id="UP000095280"/>
    </source>
</evidence>
<feature type="region of interest" description="Disordered" evidence="2">
    <location>
        <begin position="129"/>
        <end position="175"/>
    </location>
</feature>
<evidence type="ECO:0000256" key="2">
    <source>
        <dbReference type="SAM" id="MobiDB-lite"/>
    </source>
</evidence>
<dbReference type="WBParaSite" id="maker-uti_cns_0003747-snap-gene-0.2-mRNA-1">
    <property type="protein sequence ID" value="maker-uti_cns_0003747-snap-gene-0.2-mRNA-1"/>
    <property type="gene ID" value="maker-uti_cns_0003747-snap-gene-0.2"/>
</dbReference>
<dbReference type="InterPro" id="IPR044925">
    <property type="entry name" value="His-Me_finger_sf"/>
</dbReference>
<dbReference type="Pfam" id="PF01477">
    <property type="entry name" value="PLAT"/>
    <property type="match status" value="1"/>
</dbReference>
<organism evidence="4 5">
    <name type="scientific">Macrostomum lignano</name>
    <dbReference type="NCBI Taxonomy" id="282301"/>
    <lineage>
        <taxon>Eukaryota</taxon>
        <taxon>Metazoa</taxon>
        <taxon>Spiralia</taxon>
        <taxon>Lophotrochozoa</taxon>
        <taxon>Platyhelminthes</taxon>
        <taxon>Rhabditophora</taxon>
        <taxon>Macrostomorpha</taxon>
        <taxon>Macrostomida</taxon>
        <taxon>Macrostomidae</taxon>
        <taxon>Macrostomum</taxon>
    </lineage>
</organism>
<feature type="compositionally biased region" description="Pro residues" evidence="2">
    <location>
        <begin position="772"/>
        <end position="782"/>
    </location>
</feature>
<sequence length="1322" mass="145707">MTSNMYAFSFENPEGGTDPLGPGAGSKPRWPRRSGRPSPMRIHRIEVAGKVRPSSFRTGRRPAPAGNEHGRQQASASPTTTTTTFPADHDARHSHQLSRSWCESGTSRMTPFGITSACWPMEAPTPLCNPHESPASSSSDAAAADAFAEPAAPSAAAPDEVSKPEQPGARRCSVGAAVSRDPVPLLRRLRFGHRHFFGHNETIRRSAAATPARRTKSCIRASEVAGSAGNDSLTTESPAAESSGDPRRSADESPESVAPSPASCQARPSRMDPWTCFLPPSHAGEAESDCIFVPNEKNRIKELRSAPPPAATTRSALMYIGVSRILQHKAGGSKLSRQYVDSAYEFTIFTAGCFFFNYTSQSMDECRHDEALKKVFSLLPHHIKIPQIGACSSPDITQCFSRHTTSFMASAVVPPISFDVHNSAWLSLDSNPIAFALCIALVCLYCIVLIWARKRDLRDIQLVGVTPLMDNDPRDAYRYEVTVWTGARPGSGTSAGVSLVVFGDLDETRPRLLADPLRPVLQRSGVDTFLMACRRDLGSLAAVRVWHDNTGSAPAWYLARMMIEDLQTRAQVLLHLQPLAGLRIRRRHANEGCSVTRWLLCHECQSVELFTVRGQIKRHKNHSTVNWSSAEDREQARITALEVARQEERNRAAERIREPVSTLSQVITSLCGRSTNTGDQPNAQPAAASAALLDGDVGAPLLDAADGGGTPDFELNELDTAFFENLDEVSLSDVIRDMDSGPAPPPPPPPTEVQPAVEVSLSDLIRDMDSGPAPPPPPPPTEVQPAAANEVQQPAPLCIQLVLPNSVTVRVDQLQAVLGKFPPLILIENALSRVINRTEMASSRDTSSSSSASDRPLESTNFAIEIEPTSIQFSSAIHASAHDDTLQVRRFTPASRDLEPFHFLSSTKFAVLQAVEMRFDSSENNSIRAQLKFNIRMVRIKEAAVINAEDKWIACGLELLSDLRDFELWWLQQFSELERKIDAYNSNGSGWIVEQINYFDLCSALTDRIRYYRGRCANFSLPNQLAVKKAIINPPSDGNNCFLFACLAYLHIRDPGVMKSCHRLTTYSRWLDEIDLSGIALPVAISDLDVIEEKNSEICFTVFSWEDDEAYVIRQPLPGICASRKVIPLLLLRNSSSDDADDDDGGDENCGTGHWCAVSNLDRLLNSKKGLRNRKWCEKCISPFRFQEELEQHRDSCNPQLKPAIMERMPDASSNTMQFMAWEKTISPPFVVYADFEALNTPLFISSSDKHWDHDHLSGEYKGAACASCNKLARLKRRFLPIVFHNLRGYDLHLIFSTALGDMTGWRPLYRGGVSACAEGLD</sequence>
<dbReference type="PROSITE" id="PS50095">
    <property type="entry name" value="PLAT"/>
    <property type="match status" value="1"/>
</dbReference>
<feature type="compositionally biased region" description="Low complexity" evidence="2">
    <location>
        <begin position="132"/>
        <end position="159"/>
    </location>
</feature>
<evidence type="ECO:0000313" key="5">
    <source>
        <dbReference type="WBParaSite" id="maker-uti_cns_0003747-snap-gene-0.2-mRNA-1"/>
    </source>
</evidence>
<dbReference type="SUPFAM" id="SSF54060">
    <property type="entry name" value="His-Me finger endonucleases"/>
    <property type="match status" value="1"/>
</dbReference>
<protein>
    <submittedName>
        <fullName evidence="5">PLAT domain-containing protein</fullName>
    </submittedName>
</protein>
<evidence type="ECO:0000256" key="1">
    <source>
        <dbReference type="PROSITE-ProRule" id="PRU00152"/>
    </source>
</evidence>
<feature type="region of interest" description="Disordered" evidence="2">
    <location>
        <begin position="766"/>
        <end position="785"/>
    </location>
</feature>
<feature type="region of interest" description="Disordered" evidence="2">
    <location>
        <begin position="1"/>
        <end position="104"/>
    </location>
</feature>
<dbReference type="Proteomes" id="UP000095280">
    <property type="component" value="Unplaced"/>
</dbReference>
<keyword evidence="4" id="KW-1185">Reference proteome</keyword>
<dbReference type="Gene3D" id="2.60.60.20">
    <property type="entry name" value="PLAT/LH2 domain"/>
    <property type="match status" value="1"/>
</dbReference>
<name>A0A1I8H0K7_9PLAT</name>
<feature type="compositionally biased region" description="Pro residues" evidence="2">
    <location>
        <begin position="742"/>
        <end position="752"/>
    </location>
</feature>
<proteinExistence type="predicted"/>
<feature type="region of interest" description="Disordered" evidence="2">
    <location>
        <begin position="735"/>
        <end position="754"/>
    </location>
</feature>
<feature type="region of interest" description="Disordered" evidence="2">
    <location>
        <begin position="221"/>
        <end position="269"/>
    </location>
</feature>
<evidence type="ECO:0000259" key="3">
    <source>
        <dbReference type="PROSITE" id="PS50095"/>
    </source>
</evidence>
<reference evidence="5" key="1">
    <citation type="submission" date="2016-11" db="UniProtKB">
        <authorList>
            <consortium name="WormBaseParasite"/>
        </authorList>
    </citation>
    <scope>IDENTIFICATION</scope>
</reference>